<dbReference type="GO" id="GO:0051082">
    <property type="term" value="F:unfolded protein binding"/>
    <property type="evidence" value="ECO:0007669"/>
    <property type="project" value="UniProtKB-UniRule"/>
</dbReference>
<reference evidence="12" key="2">
    <citation type="submission" date="2020-09" db="EMBL/GenBank/DDBJ databases">
        <authorList>
            <person name="Sun Q."/>
            <person name="Ohkuma M."/>
        </authorList>
    </citation>
    <scope>NUCLEOTIDE SEQUENCE</scope>
    <source>
        <strain evidence="12">JCM 16108</strain>
    </source>
</reference>
<sequence length="185" mass="20083">MGRVPSGAGSTGVPGARSSGPGPSESPLPPLDRLFTTDERQRRRPAKRGFLPPGVHVPGMQGNLPPEAQEKLEELQDLQEKAQTVAAQKQQAETQLSEAETALDELDEIDEDTVMYREVGELLVQTDYDEAAEDLEEKVDNLEIRVQSLEKQETRVEDQFEELQEELQNMLGGAGGMMGGGPGGA</sequence>
<keyword evidence="13" id="KW-1185">Reference proteome</keyword>
<dbReference type="NCBIfam" id="TIGR02338">
    <property type="entry name" value="gimC_beta"/>
    <property type="match status" value="1"/>
</dbReference>
<keyword evidence="10" id="KW-0175">Coiled coil</keyword>
<dbReference type="InterPro" id="IPR002777">
    <property type="entry name" value="PFD_beta-like"/>
</dbReference>
<feature type="coiled-coil region" evidence="10">
    <location>
        <begin position="68"/>
        <end position="169"/>
    </location>
</feature>
<dbReference type="PANTHER" id="PTHR20903">
    <property type="entry name" value="PREFOLDIN SUBUNIT 1-RELATED"/>
    <property type="match status" value="1"/>
</dbReference>
<dbReference type="PANTHER" id="PTHR20903:SF0">
    <property type="entry name" value="PREFOLDIN SUBUNIT 1"/>
    <property type="match status" value="1"/>
</dbReference>
<dbReference type="GO" id="GO:0044183">
    <property type="term" value="F:protein folding chaperone"/>
    <property type="evidence" value="ECO:0007669"/>
    <property type="project" value="TreeGrafter"/>
</dbReference>
<comment type="caution">
    <text evidence="12">The sequence shown here is derived from an EMBL/GenBank/DDBJ whole genome shotgun (WGS) entry which is preliminary data.</text>
</comment>
<proteinExistence type="inferred from homology"/>
<dbReference type="Gene3D" id="1.10.287.370">
    <property type="match status" value="1"/>
</dbReference>
<dbReference type="CDD" id="cd23162">
    <property type="entry name" value="Prefoldin_beta_GimC"/>
    <property type="match status" value="1"/>
</dbReference>
<evidence type="ECO:0000313" key="12">
    <source>
        <dbReference type="EMBL" id="GGM68557.1"/>
    </source>
</evidence>
<evidence type="ECO:0000256" key="9">
    <source>
        <dbReference type="HAMAP-Rule" id="MF_00307"/>
    </source>
</evidence>
<comment type="subunit">
    <text evidence="3 9">Heterohexamer of two alpha and four beta subunits.</text>
</comment>
<dbReference type="GO" id="GO:0016272">
    <property type="term" value="C:prefoldin complex"/>
    <property type="evidence" value="ECO:0007669"/>
    <property type="project" value="UniProtKB-UniRule"/>
</dbReference>
<protein>
    <recommendedName>
        <fullName evidence="4 9">Prefoldin subunit beta</fullName>
    </recommendedName>
    <alternativeName>
        <fullName evidence="8 9">GimC subunit beta</fullName>
    </alternativeName>
</protein>
<feature type="region of interest" description="Disordered" evidence="11">
    <location>
        <begin position="1"/>
        <end position="67"/>
    </location>
</feature>
<evidence type="ECO:0000256" key="3">
    <source>
        <dbReference type="ARBA" id="ARBA00011716"/>
    </source>
</evidence>
<reference evidence="12" key="1">
    <citation type="journal article" date="2014" name="Int. J. Syst. Evol. Microbiol.">
        <title>Complete genome sequence of Corynebacterium casei LMG S-19264T (=DSM 44701T), isolated from a smear-ripened cheese.</title>
        <authorList>
            <consortium name="US DOE Joint Genome Institute (JGI-PGF)"/>
            <person name="Walter F."/>
            <person name="Albersmeier A."/>
            <person name="Kalinowski J."/>
            <person name="Ruckert C."/>
        </authorList>
    </citation>
    <scope>NUCLEOTIDE SEQUENCE</scope>
    <source>
        <strain evidence="12">JCM 16108</strain>
    </source>
</reference>
<dbReference type="Proteomes" id="UP000614609">
    <property type="component" value="Unassembled WGS sequence"/>
</dbReference>
<dbReference type="GO" id="GO:0005737">
    <property type="term" value="C:cytoplasm"/>
    <property type="evidence" value="ECO:0007669"/>
    <property type="project" value="UniProtKB-SubCell"/>
</dbReference>
<evidence type="ECO:0000256" key="5">
    <source>
        <dbReference type="ARBA" id="ARBA00022490"/>
    </source>
</evidence>
<evidence type="ECO:0000256" key="6">
    <source>
        <dbReference type="ARBA" id="ARBA00023186"/>
    </source>
</evidence>
<comment type="similarity">
    <text evidence="2 9">Belongs to the prefoldin subunit beta family.</text>
</comment>
<comment type="function">
    <text evidence="7 9">Molecular chaperone capable of stabilizing a range of proteins. Seems to fulfill an ATP-independent, HSP70-like function in archaeal de novo protein folding.</text>
</comment>
<keyword evidence="5 9" id="KW-0963">Cytoplasm</keyword>
<feature type="compositionally biased region" description="Low complexity" evidence="11">
    <location>
        <begin position="13"/>
        <end position="23"/>
    </location>
</feature>
<dbReference type="InterPro" id="IPR012713">
    <property type="entry name" value="PfdB"/>
</dbReference>
<evidence type="ECO:0000256" key="10">
    <source>
        <dbReference type="SAM" id="Coils"/>
    </source>
</evidence>
<comment type="subcellular location">
    <subcellularLocation>
        <location evidence="1 9">Cytoplasm</location>
    </subcellularLocation>
</comment>
<dbReference type="HAMAP" id="MF_00307">
    <property type="entry name" value="PfdB"/>
    <property type="match status" value="1"/>
</dbReference>
<evidence type="ECO:0000256" key="7">
    <source>
        <dbReference type="ARBA" id="ARBA00025077"/>
    </source>
</evidence>
<evidence type="ECO:0000313" key="13">
    <source>
        <dbReference type="Proteomes" id="UP000614609"/>
    </source>
</evidence>
<dbReference type="AlphaFoldDB" id="A0A830G019"/>
<keyword evidence="6 9" id="KW-0143">Chaperone</keyword>
<organism evidence="12 13">
    <name type="scientific">Halarchaeum rubridurum</name>
    <dbReference type="NCBI Taxonomy" id="489911"/>
    <lineage>
        <taxon>Archaea</taxon>
        <taxon>Methanobacteriati</taxon>
        <taxon>Methanobacteriota</taxon>
        <taxon>Stenosarchaea group</taxon>
        <taxon>Halobacteria</taxon>
        <taxon>Halobacteriales</taxon>
        <taxon>Halobacteriaceae</taxon>
    </lineage>
</organism>
<dbReference type="InterPro" id="IPR009053">
    <property type="entry name" value="Prefoldin"/>
</dbReference>
<evidence type="ECO:0000256" key="8">
    <source>
        <dbReference type="ARBA" id="ARBA00033461"/>
    </source>
</evidence>
<dbReference type="Pfam" id="PF01920">
    <property type="entry name" value="Prefoldin_2"/>
    <property type="match status" value="1"/>
</dbReference>
<evidence type="ECO:0000256" key="2">
    <source>
        <dbReference type="ARBA" id="ARBA00008045"/>
    </source>
</evidence>
<dbReference type="EMBL" id="BMOO01000004">
    <property type="protein sequence ID" value="GGM68557.1"/>
    <property type="molecule type" value="Genomic_DNA"/>
</dbReference>
<evidence type="ECO:0000256" key="1">
    <source>
        <dbReference type="ARBA" id="ARBA00004496"/>
    </source>
</evidence>
<gene>
    <name evidence="9" type="primary">pfdB</name>
    <name evidence="12" type="ORF">GCM10009017_18460</name>
</gene>
<name>A0A830G019_9EURY</name>
<dbReference type="SUPFAM" id="SSF46579">
    <property type="entry name" value="Prefoldin"/>
    <property type="match status" value="1"/>
</dbReference>
<evidence type="ECO:0000256" key="11">
    <source>
        <dbReference type="SAM" id="MobiDB-lite"/>
    </source>
</evidence>
<accession>A0A830G019</accession>
<evidence type="ECO:0000256" key="4">
    <source>
        <dbReference type="ARBA" id="ARBA00016304"/>
    </source>
</evidence>